<dbReference type="GO" id="GO:0008270">
    <property type="term" value="F:zinc ion binding"/>
    <property type="evidence" value="ECO:0007669"/>
    <property type="project" value="InterPro"/>
</dbReference>
<evidence type="ECO:0000259" key="6">
    <source>
        <dbReference type="Pfam" id="PF08240"/>
    </source>
</evidence>
<dbReference type="Gene3D" id="3.90.180.10">
    <property type="entry name" value="Medium-chain alcohol dehydrogenases, catalytic domain"/>
    <property type="match status" value="1"/>
</dbReference>
<dbReference type="GO" id="GO:0004022">
    <property type="term" value="F:alcohol dehydrogenase (NAD+) activity"/>
    <property type="evidence" value="ECO:0007669"/>
    <property type="project" value="UniProtKB-EC"/>
</dbReference>
<evidence type="ECO:0000313" key="7">
    <source>
        <dbReference type="EMBL" id="VFR88950.1"/>
    </source>
</evidence>
<dbReference type="EMBL" id="CAADIN010000017">
    <property type="protein sequence ID" value="VFR88950.1"/>
    <property type="molecule type" value="Genomic_DNA"/>
</dbReference>
<dbReference type="EC" id="1.1.1.1" evidence="8"/>
<reference evidence="8" key="1">
    <citation type="submission" date="2019-03" db="EMBL/GenBank/DDBJ databases">
        <authorList>
            <person name="Danneels B."/>
        </authorList>
    </citation>
    <scope>NUCLEOTIDE SEQUENCE</scope>
</reference>
<dbReference type="InterPro" id="IPR011032">
    <property type="entry name" value="GroES-like_sf"/>
</dbReference>
<dbReference type="InterPro" id="IPR013149">
    <property type="entry name" value="ADH-like_C"/>
</dbReference>
<dbReference type="FunFam" id="3.40.50.720:FF:000022">
    <property type="entry name" value="Cinnamyl alcohol dehydrogenase"/>
    <property type="match status" value="1"/>
</dbReference>
<sequence>MPVLPRSGTVAARREAGFPVLGLLALSTTAFLAGRGARRSASRRTFMTIKAYGAHAGDKPLEPLEITRREVGAHDVQIDIAFCGVCHSDLHQVRAEWAGTRFPCVPGHEIVGRVAAVGAHVSGFKAGDLVGIGCIVDSCKHCADCEEGLENYCDGMVGTYNFPTPDAPGWTLGGYSQQIVVHERYVLRIRHPEAQLAAVAPLLCAGITTWSPLRHWNAGPGKKVGIVGIGGLGHMGVKLAHALGAHVVAFTTSGLKREAALALGADEVVVSRNADEMATHARSFDLIVNTVAVSHDLDPFLTLLKRDGALTLVGAPASPHPSPEVFSLIFKRLSVAGSMIGGIPETQEMLDFCAEHGIVSDIELIRAEDINDAYVRLLKGDVKYRFVIDNASLAA</sequence>
<dbReference type="SUPFAM" id="SSF51735">
    <property type="entry name" value="NAD(P)-binding Rossmann-fold domains"/>
    <property type="match status" value="1"/>
</dbReference>
<evidence type="ECO:0000313" key="8">
    <source>
        <dbReference type="EMBL" id="VFR89178.1"/>
    </source>
</evidence>
<dbReference type="Pfam" id="PF08240">
    <property type="entry name" value="ADH_N"/>
    <property type="match status" value="1"/>
</dbReference>
<accession>A0A484UQ61</accession>
<keyword evidence="4 8" id="KW-0560">Oxidoreductase</keyword>
<comment type="cofactor">
    <cofactor evidence="1">
        <name>Zn(2+)</name>
        <dbReference type="ChEBI" id="CHEBI:29105"/>
    </cofactor>
</comment>
<dbReference type="PANTHER" id="PTHR42683">
    <property type="entry name" value="ALDEHYDE REDUCTASE"/>
    <property type="match status" value="1"/>
</dbReference>
<dbReference type="InterPro" id="IPR002328">
    <property type="entry name" value="ADH_Zn_CS"/>
</dbReference>
<proteinExistence type="predicted"/>
<evidence type="ECO:0000259" key="5">
    <source>
        <dbReference type="Pfam" id="PF00107"/>
    </source>
</evidence>
<dbReference type="EMBL" id="CAADIM010000030">
    <property type="protein sequence ID" value="VFR89178.1"/>
    <property type="molecule type" value="Genomic_DNA"/>
</dbReference>
<keyword evidence="2" id="KW-0479">Metal-binding</keyword>
<dbReference type="InterPro" id="IPR013154">
    <property type="entry name" value="ADH-like_N"/>
</dbReference>
<dbReference type="PROSITE" id="PS00059">
    <property type="entry name" value="ADH_ZINC"/>
    <property type="match status" value="1"/>
</dbReference>
<gene>
    <name evidence="8" type="ORF">ISE1_1564</name>
    <name evidence="7" type="ORF">ISE2_1602</name>
</gene>
<dbReference type="Pfam" id="PF00107">
    <property type="entry name" value="ADH_zinc_N"/>
    <property type="match status" value="1"/>
</dbReference>
<evidence type="ECO:0000256" key="3">
    <source>
        <dbReference type="ARBA" id="ARBA00022833"/>
    </source>
</evidence>
<dbReference type="InterPro" id="IPR036291">
    <property type="entry name" value="NAD(P)-bd_dom_sf"/>
</dbReference>
<organism evidence="8">
    <name type="scientific">plant metagenome</name>
    <dbReference type="NCBI Taxonomy" id="1297885"/>
    <lineage>
        <taxon>unclassified sequences</taxon>
        <taxon>metagenomes</taxon>
        <taxon>organismal metagenomes</taxon>
    </lineage>
</organism>
<dbReference type="SUPFAM" id="SSF50129">
    <property type="entry name" value="GroES-like"/>
    <property type="match status" value="1"/>
</dbReference>
<name>A0A484UQ61_9ZZZZ</name>
<dbReference type="InterPro" id="IPR047109">
    <property type="entry name" value="CAD-like"/>
</dbReference>
<dbReference type="AlphaFoldDB" id="A0A484UQ61"/>
<evidence type="ECO:0000256" key="2">
    <source>
        <dbReference type="ARBA" id="ARBA00022723"/>
    </source>
</evidence>
<protein>
    <submittedName>
        <fullName evidence="8">Alcohol dehydrogenase</fullName>
        <ecNumber evidence="8">1.1.1.1</ecNumber>
    </submittedName>
</protein>
<dbReference type="CDD" id="cd05283">
    <property type="entry name" value="CAD1"/>
    <property type="match status" value="1"/>
</dbReference>
<evidence type="ECO:0000256" key="4">
    <source>
        <dbReference type="ARBA" id="ARBA00023002"/>
    </source>
</evidence>
<dbReference type="Gene3D" id="3.40.50.720">
    <property type="entry name" value="NAD(P)-binding Rossmann-like Domain"/>
    <property type="match status" value="1"/>
</dbReference>
<feature type="domain" description="Alcohol dehydrogenase-like C-terminal" evidence="5">
    <location>
        <begin position="231"/>
        <end position="354"/>
    </location>
</feature>
<feature type="domain" description="Alcohol dehydrogenase-like N-terminal" evidence="6">
    <location>
        <begin position="72"/>
        <end position="189"/>
    </location>
</feature>
<evidence type="ECO:0000256" key="1">
    <source>
        <dbReference type="ARBA" id="ARBA00001947"/>
    </source>
</evidence>
<keyword evidence="3" id="KW-0862">Zinc</keyword>